<keyword evidence="6 7" id="KW-0378">Hydrolase</keyword>
<accession>A0A413TCR0</accession>
<keyword evidence="5 7" id="KW-0540">Nuclease</keyword>
<dbReference type="GO" id="GO:0003723">
    <property type="term" value="F:RNA binding"/>
    <property type="evidence" value="ECO:0007669"/>
    <property type="project" value="UniProtKB-UniRule"/>
</dbReference>
<organism evidence="9 10">
    <name type="scientific">Roseburia inulinivorans</name>
    <dbReference type="NCBI Taxonomy" id="360807"/>
    <lineage>
        <taxon>Bacteria</taxon>
        <taxon>Bacillati</taxon>
        <taxon>Bacillota</taxon>
        <taxon>Clostridia</taxon>
        <taxon>Lachnospirales</taxon>
        <taxon>Lachnospiraceae</taxon>
        <taxon>Roseburia</taxon>
    </lineage>
</organism>
<feature type="active site" description="Proton donor" evidence="8">
    <location>
        <position position="137"/>
    </location>
</feature>
<sequence length="146" mass="15972">MLGGGSGIESDSKTNWEAHNVVNYAKLKEQYRVSELANDVVDSITQTGALPSNYITKSQARAMGWSEGKTLNNCVPGKALGGDVFANTNGVLPSANGRIWYEADVGVDYTMSRSNSKNPAYRILYSNDGLIYGTYDHYDTVFQIFP</sequence>
<keyword evidence="7" id="KW-0255">Endonuclease</keyword>
<dbReference type="PRINTS" id="PR00117">
    <property type="entry name" value="BARNASE"/>
</dbReference>
<proteinExistence type="inferred from homology"/>
<dbReference type="PIRSF" id="PIRSF001013">
    <property type="entry name" value="Barnase"/>
    <property type="match status" value="1"/>
</dbReference>
<evidence type="ECO:0000256" key="5">
    <source>
        <dbReference type="ARBA" id="ARBA00022722"/>
    </source>
</evidence>
<keyword evidence="4 7" id="KW-0964">Secreted</keyword>
<dbReference type="Gene3D" id="3.40.20.20">
    <property type="match status" value="2"/>
</dbReference>
<dbReference type="Pfam" id="PF00545">
    <property type="entry name" value="Ribonuclease"/>
    <property type="match status" value="1"/>
</dbReference>
<dbReference type="EMBL" id="QSFX01000049">
    <property type="protein sequence ID" value="RHA82721.1"/>
    <property type="molecule type" value="Genomic_DNA"/>
</dbReference>
<comment type="caution">
    <text evidence="9">The sequence shown here is derived from an EMBL/GenBank/DDBJ whole genome shotgun (WGS) entry which is preliminary data.</text>
</comment>
<dbReference type="InterPro" id="IPR001887">
    <property type="entry name" value="Barnase"/>
</dbReference>
<evidence type="ECO:0000256" key="8">
    <source>
        <dbReference type="PIRSR" id="PIRSR001013-1"/>
    </source>
</evidence>
<comment type="similarity">
    <text evidence="2 7">Belongs to the ribonuclease N1/T1 family.</text>
</comment>
<dbReference type="EC" id="3.1.27.-" evidence="7"/>
<protein>
    <recommendedName>
        <fullName evidence="3 7">Ribonuclease</fullName>
        <ecNumber evidence="7">3.1.27.-</ecNumber>
    </recommendedName>
</protein>
<evidence type="ECO:0000313" key="10">
    <source>
        <dbReference type="Proteomes" id="UP000283492"/>
    </source>
</evidence>
<evidence type="ECO:0000256" key="3">
    <source>
        <dbReference type="ARBA" id="ARBA00022214"/>
    </source>
</evidence>
<name>A0A413TCR0_9FIRM</name>
<evidence type="ECO:0000256" key="7">
    <source>
        <dbReference type="PIRNR" id="PIRNR001013"/>
    </source>
</evidence>
<evidence type="ECO:0000313" key="9">
    <source>
        <dbReference type="EMBL" id="RHA82721.1"/>
    </source>
</evidence>
<dbReference type="InterPro" id="IPR000026">
    <property type="entry name" value="N1-like"/>
</dbReference>
<comment type="subcellular location">
    <subcellularLocation>
        <location evidence="1 7">Secreted</location>
    </subcellularLocation>
</comment>
<dbReference type="GO" id="GO:0004521">
    <property type="term" value="F:RNA endonuclease activity"/>
    <property type="evidence" value="ECO:0007669"/>
    <property type="project" value="UniProtKB-UniRule"/>
</dbReference>
<reference evidence="9 10" key="1">
    <citation type="submission" date="2018-08" db="EMBL/GenBank/DDBJ databases">
        <title>A genome reference for cultivated species of the human gut microbiota.</title>
        <authorList>
            <person name="Zou Y."/>
            <person name="Xue W."/>
            <person name="Luo G."/>
        </authorList>
    </citation>
    <scope>NUCLEOTIDE SEQUENCE [LARGE SCALE GENOMIC DNA]</scope>
    <source>
        <strain evidence="9 10">AM42-1AC</strain>
    </source>
</reference>
<dbReference type="SUPFAM" id="SSF53933">
    <property type="entry name" value="Microbial ribonucleases"/>
    <property type="match status" value="1"/>
</dbReference>
<dbReference type="AlphaFoldDB" id="A0A413TCR0"/>
<gene>
    <name evidence="9" type="ORF">DW914_17790</name>
</gene>
<dbReference type="InterPro" id="IPR053753">
    <property type="entry name" value="RNase_N1/T1-like_sf"/>
</dbReference>
<evidence type="ECO:0000256" key="4">
    <source>
        <dbReference type="ARBA" id="ARBA00022525"/>
    </source>
</evidence>
<feature type="active site" description="Proton acceptor" evidence="8">
    <location>
        <position position="102"/>
    </location>
</feature>
<dbReference type="GO" id="GO:0005576">
    <property type="term" value="C:extracellular region"/>
    <property type="evidence" value="ECO:0007669"/>
    <property type="project" value="UniProtKB-SubCell"/>
</dbReference>
<evidence type="ECO:0000256" key="1">
    <source>
        <dbReference type="ARBA" id="ARBA00004613"/>
    </source>
</evidence>
<evidence type="ECO:0000256" key="6">
    <source>
        <dbReference type="ARBA" id="ARBA00022801"/>
    </source>
</evidence>
<dbReference type="Proteomes" id="UP000283492">
    <property type="component" value="Unassembled WGS sequence"/>
</dbReference>
<evidence type="ECO:0000256" key="2">
    <source>
        <dbReference type="ARBA" id="ARBA00009006"/>
    </source>
</evidence>
<dbReference type="GO" id="GO:0016787">
    <property type="term" value="F:hydrolase activity"/>
    <property type="evidence" value="ECO:0007669"/>
    <property type="project" value="UniProtKB-KW"/>
</dbReference>
<dbReference type="InterPro" id="IPR016191">
    <property type="entry name" value="Ribonuclease/ribotoxin"/>
</dbReference>